<organism evidence="2 3">
    <name type="scientific">Paenibacillus campinasensis</name>
    <dbReference type="NCBI Taxonomy" id="66347"/>
    <lineage>
        <taxon>Bacteria</taxon>
        <taxon>Bacillati</taxon>
        <taxon>Bacillota</taxon>
        <taxon>Bacilli</taxon>
        <taxon>Bacillales</taxon>
        <taxon>Paenibacillaceae</taxon>
        <taxon>Paenibacillus</taxon>
    </lineage>
</organism>
<feature type="compositionally biased region" description="Low complexity" evidence="1">
    <location>
        <begin position="299"/>
        <end position="313"/>
    </location>
</feature>
<sequence length="313" mass="36548">MEGWISLHRKLIESEIWEKPPLYIKVWVYLLLSAQHTQYKGLQPGQLVTSIPEIIEACKWRVGARIERPSRDQIYQIIEWLRKRSDGGNESNAGATMITTTKATQKMLITISNYAVYQRIGINESNDESNDENPSNPQRKQRQPDNINNNDNNDNNDNNNSSSRKRKKRVYGSDDRYYKMALYFHRKIMEHAAVNKVEHLVRDADMQKWADEFRKIIEISKRDPRELQSIIDWCTSHHFWSSNILSPKKLREKYQELGIKMATEKKGSQGSGNRQDRSKEYLKKRMGEINREQQGTFASPISDSHSLPDSSSF</sequence>
<accession>A0A268EKQ4</accession>
<feature type="region of interest" description="Disordered" evidence="1">
    <location>
        <begin position="261"/>
        <end position="313"/>
    </location>
</feature>
<evidence type="ECO:0000313" key="3">
    <source>
        <dbReference type="Proteomes" id="UP000215596"/>
    </source>
</evidence>
<comment type="caution">
    <text evidence="2">The sequence shown here is derived from an EMBL/GenBank/DDBJ whole genome shotgun (WGS) entry which is preliminary data.</text>
</comment>
<dbReference type="RefSeq" id="WP_095267103.1">
    <property type="nucleotide sequence ID" value="NZ_NPBY01000063.1"/>
</dbReference>
<gene>
    <name evidence="2" type="ORF">CHH67_19855</name>
</gene>
<feature type="region of interest" description="Disordered" evidence="1">
    <location>
        <begin position="124"/>
        <end position="170"/>
    </location>
</feature>
<name>A0A268EKQ4_9BACL</name>
<dbReference type="AlphaFoldDB" id="A0A268EKQ4"/>
<proteinExistence type="predicted"/>
<dbReference type="Proteomes" id="UP000215596">
    <property type="component" value="Unassembled WGS sequence"/>
</dbReference>
<feature type="compositionally biased region" description="Low complexity" evidence="1">
    <location>
        <begin position="145"/>
        <end position="160"/>
    </location>
</feature>
<feature type="compositionally biased region" description="Basic and acidic residues" evidence="1">
    <location>
        <begin position="274"/>
        <end position="291"/>
    </location>
</feature>
<dbReference type="OrthoDB" id="1821976at2"/>
<evidence type="ECO:0000256" key="1">
    <source>
        <dbReference type="SAM" id="MobiDB-lite"/>
    </source>
</evidence>
<protein>
    <recommendedName>
        <fullName evidence="4">Replication protein</fullName>
    </recommendedName>
</protein>
<evidence type="ECO:0008006" key="4">
    <source>
        <dbReference type="Google" id="ProtNLM"/>
    </source>
</evidence>
<evidence type="ECO:0000313" key="2">
    <source>
        <dbReference type="EMBL" id="PAD73692.1"/>
    </source>
</evidence>
<reference evidence="2 3" key="1">
    <citation type="submission" date="2017-07" db="EMBL/GenBank/DDBJ databases">
        <title>Isolation and whole genome analysis of endospore-forming bacteria from heroin.</title>
        <authorList>
            <person name="Kalinowski J."/>
            <person name="Ahrens B."/>
            <person name="Al-Dilaimi A."/>
            <person name="Winkler A."/>
            <person name="Wibberg D."/>
            <person name="Schleenbecker U."/>
            <person name="Ruckert C."/>
            <person name="Wolfel R."/>
            <person name="Grass G."/>
        </authorList>
    </citation>
    <scope>NUCLEOTIDE SEQUENCE [LARGE SCALE GENOMIC DNA]</scope>
    <source>
        <strain evidence="2 3">7537-G1</strain>
    </source>
</reference>
<dbReference type="EMBL" id="NPBY01000063">
    <property type="protein sequence ID" value="PAD73692.1"/>
    <property type="molecule type" value="Genomic_DNA"/>
</dbReference>